<evidence type="ECO:0000256" key="1">
    <source>
        <dbReference type="SAM" id="Phobius"/>
    </source>
</evidence>
<dbReference type="EMBL" id="JAHQIW010003724">
    <property type="protein sequence ID" value="KAJ1359894.1"/>
    <property type="molecule type" value="Genomic_DNA"/>
</dbReference>
<dbReference type="AlphaFoldDB" id="A0AAD5N7V1"/>
<dbReference type="Proteomes" id="UP001196413">
    <property type="component" value="Unassembled WGS sequence"/>
</dbReference>
<keyword evidence="1" id="KW-0812">Transmembrane</keyword>
<keyword evidence="1" id="KW-1133">Transmembrane helix</keyword>
<name>A0AAD5N7V1_PARTN</name>
<reference evidence="2" key="1">
    <citation type="submission" date="2021-06" db="EMBL/GenBank/DDBJ databases">
        <title>Parelaphostrongylus tenuis whole genome reference sequence.</title>
        <authorList>
            <person name="Garwood T.J."/>
            <person name="Larsen P.A."/>
            <person name="Fountain-Jones N.M."/>
            <person name="Garbe J.R."/>
            <person name="Macchietto M.G."/>
            <person name="Kania S.A."/>
            <person name="Gerhold R.W."/>
            <person name="Richards J.E."/>
            <person name="Wolf T.M."/>
        </authorList>
    </citation>
    <scope>NUCLEOTIDE SEQUENCE</scope>
    <source>
        <strain evidence="2">MNPRO001-30</strain>
        <tissue evidence="2">Meninges</tissue>
    </source>
</reference>
<evidence type="ECO:0000313" key="2">
    <source>
        <dbReference type="EMBL" id="KAJ1359894.1"/>
    </source>
</evidence>
<sequence>MDKCFEVLNGQSEHIRFTRESPNGGWLPFLNTQESKMNIARIFTDPFMLSLLAVISTVLGCGVLSTGQAQVSGIATSKRAAQGFVQRLVMQTVRWQRFNYELFLIR</sequence>
<accession>A0AAD5N7V1</accession>
<feature type="transmembrane region" description="Helical" evidence="1">
    <location>
        <begin position="47"/>
        <end position="69"/>
    </location>
</feature>
<organism evidence="2 3">
    <name type="scientific">Parelaphostrongylus tenuis</name>
    <name type="common">Meningeal worm</name>
    <dbReference type="NCBI Taxonomy" id="148309"/>
    <lineage>
        <taxon>Eukaryota</taxon>
        <taxon>Metazoa</taxon>
        <taxon>Ecdysozoa</taxon>
        <taxon>Nematoda</taxon>
        <taxon>Chromadorea</taxon>
        <taxon>Rhabditida</taxon>
        <taxon>Rhabditina</taxon>
        <taxon>Rhabditomorpha</taxon>
        <taxon>Strongyloidea</taxon>
        <taxon>Metastrongylidae</taxon>
        <taxon>Parelaphostrongylus</taxon>
    </lineage>
</organism>
<evidence type="ECO:0000313" key="3">
    <source>
        <dbReference type="Proteomes" id="UP001196413"/>
    </source>
</evidence>
<keyword evidence="1" id="KW-0472">Membrane</keyword>
<comment type="caution">
    <text evidence="2">The sequence shown here is derived from an EMBL/GenBank/DDBJ whole genome shotgun (WGS) entry which is preliminary data.</text>
</comment>
<keyword evidence="3" id="KW-1185">Reference proteome</keyword>
<proteinExistence type="predicted"/>
<gene>
    <name evidence="2" type="ORF">KIN20_018716</name>
</gene>
<protein>
    <submittedName>
        <fullName evidence="2">Uncharacterized protein</fullName>
    </submittedName>
</protein>